<keyword evidence="2" id="KW-1185">Reference proteome</keyword>
<accession>A0A9N9GGS4</accession>
<name>A0A9N9GGS4_9GLOM</name>
<sequence length="70" mass="8121">DFIGLILKLSGASKVFEKLESFIVRRIAENILISMQYDADELLCQIAENVPESLETIEIIMDYLWIFRVL</sequence>
<reference evidence="1" key="1">
    <citation type="submission" date="2021-06" db="EMBL/GenBank/DDBJ databases">
        <authorList>
            <person name="Kallberg Y."/>
            <person name="Tangrot J."/>
            <person name="Rosling A."/>
        </authorList>
    </citation>
    <scope>NUCLEOTIDE SEQUENCE</scope>
    <source>
        <strain evidence="1">AZ414A</strain>
    </source>
</reference>
<evidence type="ECO:0000313" key="1">
    <source>
        <dbReference type="EMBL" id="CAG8601292.1"/>
    </source>
</evidence>
<feature type="non-terminal residue" evidence="1">
    <location>
        <position position="70"/>
    </location>
</feature>
<comment type="caution">
    <text evidence="1">The sequence shown here is derived from an EMBL/GenBank/DDBJ whole genome shotgun (WGS) entry which is preliminary data.</text>
</comment>
<dbReference type="Proteomes" id="UP000789706">
    <property type="component" value="Unassembled WGS sequence"/>
</dbReference>
<dbReference type="AlphaFoldDB" id="A0A9N9GGS4"/>
<evidence type="ECO:0000313" key="2">
    <source>
        <dbReference type="Proteomes" id="UP000789706"/>
    </source>
</evidence>
<proteinExistence type="predicted"/>
<gene>
    <name evidence="1" type="ORF">DEBURN_LOCUS9532</name>
</gene>
<organism evidence="1 2">
    <name type="scientific">Diversispora eburnea</name>
    <dbReference type="NCBI Taxonomy" id="1213867"/>
    <lineage>
        <taxon>Eukaryota</taxon>
        <taxon>Fungi</taxon>
        <taxon>Fungi incertae sedis</taxon>
        <taxon>Mucoromycota</taxon>
        <taxon>Glomeromycotina</taxon>
        <taxon>Glomeromycetes</taxon>
        <taxon>Diversisporales</taxon>
        <taxon>Diversisporaceae</taxon>
        <taxon>Diversispora</taxon>
    </lineage>
</organism>
<protein>
    <submittedName>
        <fullName evidence="1">1977_t:CDS:1</fullName>
    </submittedName>
</protein>
<dbReference type="EMBL" id="CAJVPK010001884">
    <property type="protein sequence ID" value="CAG8601292.1"/>
    <property type="molecule type" value="Genomic_DNA"/>
</dbReference>